<evidence type="ECO:0000313" key="3">
    <source>
        <dbReference type="Proteomes" id="UP000010482"/>
    </source>
</evidence>
<dbReference type="Pfam" id="PF03358">
    <property type="entry name" value="FMN_red"/>
    <property type="match status" value="1"/>
</dbReference>
<reference evidence="2" key="1">
    <citation type="submission" date="2012-04" db="EMBL/GenBank/DDBJ databases">
        <title>Finished genome of Dactylococcopsis salina PCC 8305.</title>
        <authorList>
            <consortium name="US DOE Joint Genome Institute"/>
            <person name="Gugger M."/>
            <person name="Coursin T."/>
            <person name="Rippka R."/>
            <person name="Tandeau De Marsac N."/>
            <person name="Huntemann M."/>
            <person name="Wei C.-L."/>
            <person name="Han J."/>
            <person name="Detter J.C."/>
            <person name="Han C."/>
            <person name="Tapia R."/>
            <person name="Daligault H."/>
            <person name="Chen A."/>
            <person name="Krypides N."/>
            <person name="Mavromatis K."/>
            <person name="Markowitz V."/>
            <person name="Szeto E."/>
            <person name="Ivanova N."/>
            <person name="Ovchinnikova G."/>
            <person name="Pagani I."/>
            <person name="Pati A."/>
            <person name="Goodwin L."/>
            <person name="Peters L."/>
            <person name="Pitluck S."/>
            <person name="Woyke T."/>
            <person name="Kerfeld C."/>
        </authorList>
    </citation>
    <scope>NUCLEOTIDE SEQUENCE [LARGE SCALE GENOMIC DNA]</scope>
    <source>
        <strain evidence="2">PCC 8305</strain>
    </source>
</reference>
<dbReference type="GO" id="GO:0005829">
    <property type="term" value="C:cytosol"/>
    <property type="evidence" value="ECO:0007669"/>
    <property type="project" value="TreeGrafter"/>
</dbReference>
<dbReference type="GO" id="GO:0010181">
    <property type="term" value="F:FMN binding"/>
    <property type="evidence" value="ECO:0007669"/>
    <property type="project" value="TreeGrafter"/>
</dbReference>
<protein>
    <submittedName>
        <fullName evidence="2">Flavoprotein</fullName>
    </submittedName>
</protein>
<dbReference type="EMBL" id="CP003944">
    <property type="protein sequence ID" value="AFZ51779.1"/>
    <property type="molecule type" value="Genomic_DNA"/>
</dbReference>
<keyword evidence="3" id="KW-1185">Reference proteome</keyword>
<sequence>MTYLIIGASLKPESKSQILAAQAQQLFKAHGKEAKWLDLREVALPMCDGKSSYADPNLPPLAEAIAEATGILVATPIYNYDVNANIKNFLELTGKSWQEKTVGFICAAGGQGSYMSVMPFANSLMLDFRCLIIPRFVYATSEAFVEGTLVDETIKTRLAELVDRLVEVSEALSEKTV</sequence>
<dbReference type="PANTHER" id="PTHR30543">
    <property type="entry name" value="CHROMATE REDUCTASE"/>
    <property type="match status" value="1"/>
</dbReference>
<dbReference type="InterPro" id="IPR005025">
    <property type="entry name" value="FMN_Rdtase-like_dom"/>
</dbReference>
<dbReference type="Gene3D" id="3.40.50.360">
    <property type="match status" value="1"/>
</dbReference>
<proteinExistence type="predicted"/>
<evidence type="ECO:0000313" key="2">
    <source>
        <dbReference type="EMBL" id="AFZ51779.1"/>
    </source>
</evidence>
<dbReference type="InterPro" id="IPR050712">
    <property type="entry name" value="NAD(P)H-dep_reductase"/>
</dbReference>
<dbReference type="GO" id="GO:0016491">
    <property type="term" value="F:oxidoreductase activity"/>
    <property type="evidence" value="ECO:0007669"/>
    <property type="project" value="InterPro"/>
</dbReference>
<dbReference type="OrthoDB" id="571777at2"/>
<accession>K9YXZ6</accession>
<dbReference type="HOGENOM" id="CLU_055322_1_2_3"/>
<dbReference type="SUPFAM" id="SSF52218">
    <property type="entry name" value="Flavoproteins"/>
    <property type="match status" value="1"/>
</dbReference>
<dbReference type="KEGG" id="dsl:Dacsa_3261"/>
<dbReference type="eggNOG" id="COG0431">
    <property type="taxonomic scope" value="Bacteria"/>
</dbReference>
<organism evidence="2 3">
    <name type="scientific">Dactylococcopsis salina (strain PCC 8305)</name>
    <name type="common">Myxobactron salinum</name>
    <dbReference type="NCBI Taxonomy" id="13035"/>
    <lineage>
        <taxon>Bacteria</taxon>
        <taxon>Bacillati</taxon>
        <taxon>Cyanobacteriota</taxon>
        <taxon>Cyanophyceae</taxon>
        <taxon>Nodosilineales</taxon>
        <taxon>Cymatolegaceae</taxon>
        <taxon>Dactylococcopsis</taxon>
    </lineage>
</organism>
<gene>
    <name evidence="2" type="ORF">Dacsa_3261</name>
</gene>
<dbReference type="Proteomes" id="UP000010482">
    <property type="component" value="Chromosome"/>
</dbReference>
<dbReference type="PANTHER" id="PTHR30543:SF28">
    <property type="entry name" value="NADPH-DEPENDENT FMN REDUCTASE-LIKE DOMAIN-CONTAINING PROTEIN"/>
    <property type="match status" value="1"/>
</dbReference>
<dbReference type="RefSeq" id="WP_015230756.1">
    <property type="nucleotide sequence ID" value="NC_019780.1"/>
</dbReference>
<name>K9YXZ6_DACS8</name>
<feature type="domain" description="NADPH-dependent FMN reductase-like" evidence="1">
    <location>
        <begin position="1"/>
        <end position="141"/>
    </location>
</feature>
<dbReference type="PATRIC" id="fig|13035.3.peg.3693"/>
<evidence type="ECO:0000259" key="1">
    <source>
        <dbReference type="Pfam" id="PF03358"/>
    </source>
</evidence>
<dbReference type="AlphaFoldDB" id="K9YXZ6"/>
<dbReference type="InterPro" id="IPR029039">
    <property type="entry name" value="Flavoprotein-like_sf"/>
</dbReference>